<evidence type="ECO:0000313" key="2">
    <source>
        <dbReference type="Proteomes" id="UP000286045"/>
    </source>
</evidence>
<organism evidence="1 2">
    <name type="scientific">Xylaria grammica</name>
    <dbReference type="NCBI Taxonomy" id="363999"/>
    <lineage>
        <taxon>Eukaryota</taxon>
        <taxon>Fungi</taxon>
        <taxon>Dikarya</taxon>
        <taxon>Ascomycota</taxon>
        <taxon>Pezizomycotina</taxon>
        <taxon>Sordariomycetes</taxon>
        <taxon>Xylariomycetidae</taxon>
        <taxon>Xylariales</taxon>
        <taxon>Xylariaceae</taxon>
        <taxon>Xylaria</taxon>
    </lineage>
</organism>
<comment type="caution">
    <text evidence="1">The sequence shown here is derived from an EMBL/GenBank/DDBJ whole genome shotgun (WGS) entry which is preliminary data.</text>
</comment>
<sequence>MSSPHAPWCLRLFARVKKGASARLGVRMSVYVDWPPTQDTTNEMWRHIAYYTTMTLFRWYYEVLWGRQVNLRDFMRGQKAEEFEQHYTLLKDIRMALDTIEERAAQIEGSGAADKALCHKQGVTIGALALANVDRRMASTDDRRRQLELLVRVVNHGIAPFPLSMDDRRISVSAAASTVLEGMAGAVLDVADNIRAKMRNLGQFLRVDEGDAWEKVLPIATRLRIIRRLVRQRPPEDRDDLDEFLGIWSSKERMLGYSDDLDSAARRLEQTRLDDAVKNFL</sequence>
<dbReference type="EMBL" id="RYZI01000772">
    <property type="protein sequence ID" value="RWA03503.1"/>
    <property type="molecule type" value="Genomic_DNA"/>
</dbReference>
<dbReference type="Proteomes" id="UP000286045">
    <property type="component" value="Unassembled WGS sequence"/>
</dbReference>
<accession>A0A439CMW5</accession>
<dbReference type="AlphaFoldDB" id="A0A439CMW5"/>
<evidence type="ECO:0000313" key="1">
    <source>
        <dbReference type="EMBL" id="RWA03503.1"/>
    </source>
</evidence>
<gene>
    <name evidence="1" type="ORF">EKO27_g11603</name>
</gene>
<keyword evidence="2" id="KW-1185">Reference proteome</keyword>
<reference evidence="1 2" key="1">
    <citation type="submission" date="2018-12" db="EMBL/GenBank/DDBJ databases">
        <title>Draft genome sequence of Xylaria grammica IHI A82.</title>
        <authorList>
            <person name="Buettner E."/>
            <person name="Kellner H."/>
        </authorList>
    </citation>
    <scope>NUCLEOTIDE SEQUENCE [LARGE SCALE GENOMIC DNA]</scope>
    <source>
        <strain evidence="1 2">IHI A82</strain>
    </source>
</reference>
<protein>
    <submittedName>
        <fullName evidence="1">Uncharacterized protein</fullName>
    </submittedName>
</protein>
<name>A0A439CMW5_9PEZI</name>
<proteinExistence type="predicted"/>